<dbReference type="Pfam" id="PF08713">
    <property type="entry name" value="DNA_alkylation"/>
    <property type="match status" value="1"/>
</dbReference>
<proteinExistence type="predicted"/>
<dbReference type="PANTHER" id="PTHR41291:SF1">
    <property type="entry name" value="DNA ALKYLATION REPAIR PROTEIN"/>
    <property type="match status" value="1"/>
</dbReference>
<reference evidence="1 2" key="1">
    <citation type="journal article" date="2016" name="Nat. Commun.">
        <title>Thousands of microbial genomes shed light on interconnected biogeochemical processes in an aquifer system.</title>
        <authorList>
            <person name="Anantharaman K."/>
            <person name="Brown C.T."/>
            <person name="Hug L.A."/>
            <person name="Sharon I."/>
            <person name="Castelle C.J."/>
            <person name="Probst A.J."/>
            <person name="Thomas B.C."/>
            <person name="Singh A."/>
            <person name="Wilkins M.J."/>
            <person name="Karaoz U."/>
            <person name="Brodie E.L."/>
            <person name="Williams K.H."/>
            <person name="Hubbard S.S."/>
            <person name="Banfield J.F."/>
        </authorList>
    </citation>
    <scope>NUCLEOTIDE SEQUENCE [LARGE SCALE GENOMIC DNA]</scope>
</reference>
<sequence length="219" mass="25098">MTAEEIIAKLRSQSNPKNVEGMVRFGINPENTLGIPIPVLRKTAKEIGKGHSLAQELWDSGIHEVKILASMVDDPKEVTEAQMDSWVKDFDSWDVCDQVCMNLFDKTPFAYEKTKDWAEKEEEFVRRAGFAMMACLAWHDKTASDEKFLEFFPLIKKYSTDERNYVKKSVNWALRQIGKGRPKLLSKAIEVAEEIEKIDLKSAKWIAKDALRELTARSI</sequence>
<comment type="caution">
    <text evidence="1">The sequence shown here is derived from an EMBL/GenBank/DDBJ whole genome shotgun (WGS) entry which is preliminary data.</text>
</comment>
<dbReference type="InterPro" id="IPR014825">
    <property type="entry name" value="DNA_alkylation"/>
</dbReference>
<evidence type="ECO:0000313" key="1">
    <source>
        <dbReference type="EMBL" id="OGY23695.1"/>
    </source>
</evidence>
<name>A0A1G1W7N0_9BACT</name>
<accession>A0A1G1W7N0</accession>
<organism evidence="1 2">
    <name type="scientific">Candidatus Woykebacteria bacterium RBG_13_40_7b</name>
    <dbReference type="NCBI Taxonomy" id="1802594"/>
    <lineage>
        <taxon>Bacteria</taxon>
        <taxon>Candidatus Woykeibacteriota</taxon>
    </lineage>
</organism>
<dbReference type="InterPro" id="IPR016024">
    <property type="entry name" value="ARM-type_fold"/>
</dbReference>
<dbReference type="Proteomes" id="UP000177103">
    <property type="component" value="Unassembled WGS sequence"/>
</dbReference>
<dbReference type="CDD" id="cd06561">
    <property type="entry name" value="AlkD_like"/>
    <property type="match status" value="1"/>
</dbReference>
<dbReference type="AlphaFoldDB" id="A0A1G1W7N0"/>
<dbReference type="EMBL" id="MHCQ01000040">
    <property type="protein sequence ID" value="OGY23695.1"/>
    <property type="molecule type" value="Genomic_DNA"/>
</dbReference>
<evidence type="ECO:0000313" key="2">
    <source>
        <dbReference type="Proteomes" id="UP000177103"/>
    </source>
</evidence>
<dbReference type="PANTHER" id="PTHR41291">
    <property type="entry name" value="DNA ALKYLATION REPAIR PROTEIN"/>
    <property type="match status" value="1"/>
</dbReference>
<protein>
    <submittedName>
        <fullName evidence="1">DNA alkylation repair protein</fullName>
    </submittedName>
</protein>
<gene>
    <name evidence="1" type="ORF">A2Y57_02950</name>
</gene>
<dbReference type="Gene3D" id="1.25.10.90">
    <property type="match status" value="1"/>
</dbReference>
<dbReference type="SUPFAM" id="SSF48371">
    <property type="entry name" value="ARM repeat"/>
    <property type="match status" value="1"/>
</dbReference>